<reference evidence="6 7" key="1">
    <citation type="submission" date="2016-10" db="EMBL/GenBank/DDBJ databases">
        <authorList>
            <person name="Cai Z."/>
        </authorList>
    </citation>
    <scope>NUCLEOTIDE SEQUENCE [LARGE SCALE GENOMIC DNA]</scope>
</reference>
<dbReference type="InterPro" id="IPR002893">
    <property type="entry name" value="Znf_MYND"/>
</dbReference>
<sequence length="100" mass="10404">MQQQMQQLGQALAAALPLPYCCNNPGCSCCEQLSELKLVQRAASRCSGCSVARYCSRACQLAHWQQHKPACKQLAAAAKAAGKTAAKAAGTAATKSSASF</sequence>
<keyword evidence="2 4" id="KW-0863">Zinc-finger</keyword>
<protein>
    <recommendedName>
        <fullName evidence="5">MYND-type domain-containing protein</fullName>
    </recommendedName>
</protein>
<accession>A0A383VND6</accession>
<dbReference type="Pfam" id="PF01753">
    <property type="entry name" value="zf-MYND"/>
    <property type="match status" value="1"/>
</dbReference>
<evidence type="ECO:0000256" key="1">
    <source>
        <dbReference type="ARBA" id="ARBA00022723"/>
    </source>
</evidence>
<dbReference type="GO" id="GO:0008270">
    <property type="term" value="F:zinc ion binding"/>
    <property type="evidence" value="ECO:0007669"/>
    <property type="project" value="UniProtKB-KW"/>
</dbReference>
<keyword evidence="3" id="KW-0862">Zinc</keyword>
<dbReference type="PROSITE" id="PS50865">
    <property type="entry name" value="ZF_MYND_2"/>
    <property type="match status" value="1"/>
</dbReference>
<evidence type="ECO:0000259" key="5">
    <source>
        <dbReference type="PROSITE" id="PS50865"/>
    </source>
</evidence>
<dbReference type="PROSITE" id="PS01360">
    <property type="entry name" value="ZF_MYND_1"/>
    <property type="match status" value="1"/>
</dbReference>
<dbReference type="SUPFAM" id="SSF144232">
    <property type="entry name" value="HIT/MYND zinc finger-like"/>
    <property type="match status" value="1"/>
</dbReference>
<evidence type="ECO:0000313" key="6">
    <source>
        <dbReference type="EMBL" id="SZX66244.1"/>
    </source>
</evidence>
<dbReference type="Proteomes" id="UP000256970">
    <property type="component" value="Unassembled WGS sequence"/>
</dbReference>
<dbReference type="Gene3D" id="6.10.140.2220">
    <property type="match status" value="1"/>
</dbReference>
<evidence type="ECO:0000256" key="4">
    <source>
        <dbReference type="PROSITE-ProRule" id="PRU00134"/>
    </source>
</evidence>
<proteinExistence type="predicted"/>
<name>A0A383VND6_TETOB</name>
<organism evidence="6 7">
    <name type="scientific">Tetradesmus obliquus</name>
    <name type="common">Green alga</name>
    <name type="synonym">Acutodesmus obliquus</name>
    <dbReference type="NCBI Taxonomy" id="3088"/>
    <lineage>
        <taxon>Eukaryota</taxon>
        <taxon>Viridiplantae</taxon>
        <taxon>Chlorophyta</taxon>
        <taxon>core chlorophytes</taxon>
        <taxon>Chlorophyceae</taxon>
        <taxon>CS clade</taxon>
        <taxon>Sphaeropleales</taxon>
        <taxon>Scenedesmaceae</taxon>
        <taxon>Tetradesmus</taxon>
    </lineage>
</organism>
<dbReference type="EMBL" id="FNXT01000690">
    <property type="protein sequence ID" value="SZX66244.1"/>
    <property type="molecule type" value="Genomic_DNA"/>
</dbReference>
<evidence type="ECO:0000256" key="3">
    <source>
        <dbReference type="ARBA" id="ARBA00022833"/>
    </source>
</evidence>
<evidence type="ECO:0000313" key="7">
    <source>
        <dbReference type="Proteomes" id="UP000256970"/>
    </source>
</evidence>
<keyword evidence="7" id="KW-1185">Reference proteome</keyword>
<keyword evidence="1" id="KW-0479">Metal-binding</keyword>
<feature type="domain" description="MYND-type" evidence="5">
    <location>
        <begin position="27"/>
        <end position="71"/>
    </location>
</feature>
<dbReference type="AlphaFoldDB" id="A0A383VND6"/>
<evidence type="ECO:0000256" key="2">
    <source>
        <dbReference type="ARBA" id="ARBA00022771"/>
    </source>
</evidence>
<gene>
    <name evidence="6" type="ORF">BQ4739_LOCUS6680</name>
</gene>